<evidence type="ECO:0000313" key="2">
    <source>
        <dbReference type="EMBL" id="BDZ52716.1"/>
    </source>
</evidence>
<evidence type="ECO:0000313" key="3">
    <source>
        <dbReference type="Proteomes" id="UP001321486"/>
    </source>
</evidence>
<keyword evidence="3" id="KW-1185">Reference proteome</keyword>
<keyword evidence="2" id="KW-0614">Plasmid</keyword>
<protein>
    <submittedName>
        <fullName evidence="2">Uncharacterized protein</fullName>
    </submittedName>
</protein>
<dbReference type="Proteomes" id="UP001321486">
    <property type="component" value="Plasmid pNBRC108728a"/>
</dbReference>
<evidence type="ECO:0000256" key="1">
    <source>
        <dbReference type="SAM" id="MobiDB-lite"/>
    </source>
</evidence>
<accession>A0ABN6Y6R5</accession>
<sequence>MNQIGDHMREGRGSEEWLLELAVELCRIGYDAHAFHMAPKRTGDTKYRAYLGVAGALAARAWKRAGLDALTEVLDQRDDFYVKSVTFSHARFGECMFDIYGSYVVDAVVAHPKTTKPFASWRLSATPFSRRRATRDPQMPASTPTSGMARSRRPDGPTIRAALSSAPTAPTRPGPP</sequence>
<organism evidence="2 3">
    <name type="scientific">Frondihabitans sucicola</name>
    <dbReference type="NCBI Taxonomy" id="1268041"/>
    <lineage>
        <taxon>Bacteria</taxon>
        <taxon>Bacillati</taxon>
        <taxon>Actinomycetota</taxon>
        <taxon>Actinomycetes</taxon>
        <taxon>Micrococcales</taxon>
        <taxon>Microbacteriaceae</taxon>
        <taxon>Frondihabitans</taxon>
    </lineage>
</organism>
<name>A0ABN6Y6R5_9MICO</name>
<proteinExistence type="predicted"/>
<gene>
    <name evidence="2" type="ORF">GCM10025867_49570</name>
</gene>
<reference evidence="3" key="1">
    <citation type="journal article" date="2019" name="Int. J. Syst. Evol. Microbiol.">
        <title>The Global Catalogue of Microorganisms (GCM) 10K type strain sequencing project: providing services to taxonomists for standard genome sequencing and annotation.</title>
        <authorList>
            <consortium name="The Broad Institute Genomics Platform"/>
            <consortium name="The Broad Institute Genome Sequencing Center for Infectious Disease"/>
            <person name="Wu L."/>
            <person name="Ma J."/>
        </authorList>
    </citation>
    <scope>NUCLEOTIDE SEQUENCE [LARGE SCALE GENOMIC DNA]</scope>
    <source>
        <strain evidence="3">NBRC 108728</strain>
    </source>
</reference>
<feature type="region of interest" description="Disordered" evidence="1">
    <location>
        <begin position="129"/>
        <end position="176"/>
    </location>
</feature>
<geneLocation type="plasmid" evidence="2 3">
    <name>pNBRC108728a</name>
</geneLocation>
<dbReference type="EMBL" id="AP027733">
    <property type="protein sequence ID" value="BDZ52716.1"/>
    <property type="molecule type" value="Genomic_DNA"/>
</dbReference>